<dbReference type="SMART" id="SM00840">
    <property type="entry name" value="DALR_2"/>
    <property type="match status" value="1"/>
</dbReference>
<evidence type="ECO:0000256" key="6">
    <source>
        <dbReference type="ARBA" id="ARBA00022723"/>
    </source>
</evidence>
<comment type="catalytic activity">
    <reaction evidence="12 13">
        <text>tRNA(Cys) + L-cysteine + ATP = L-cysteinyl-tRNA(Cys) + AMP + diphosphate</text>
        <dbReference type="Rhea" id="RHEA:17773"/>
        <dbReference type="Rhea" id="RHEA-COMP:9661"/>
        <dbReference type="Rhea" id="RHEA-COMP:9679"/>
        <dbReference type="ChEBI" id="CHEBI:30616"/>
        <dbReference type="ChEBI" id="CHEBI:33019"/>
        <dbReference type="ChEBI" id="CHEBI:35235"/>
        <dbReference type="ChEBI" id="CHEBI:78442"/>
        <dbReference type="ChEBI" id="CHEBI:78517"/>
        <dbReference type="ChEBI" id="CHEBI:456215"/>
        <dbReference type="EC" id="6.1.1.16"/>
    </reaction>
</comment>
<comment type="subcellular location">
    <subcellularLocation>
        <location evidence="1 13">Cytoplasm</location>
    </subcellularLocation>
</comment>
<comment type="similarity">
    <text evidence="2 13">Belongs to the class-I aminoacyl-tRNA synthetase family.</text>
</comment>
<evidence type="ECO:0000256" key="11">
    <source>
        <dbReference type="ARBA" id="ARBA00023146"/>
    </source>
</evidence>
<dbReference type="InterPro" id="IPR009080">
    <property type="entry name" value="tRNAsynth_Ia_anticodon-bd"/>
</dbReference>
<evidence type="ECO:0000256" key="5">
    <source>
        <dbReference type="ARBA" id="ARBA00022598"/>
    </source>
</evidence>
<evidence type="ECO:0000256" key="2">
    <source>
        <dbReference type="ARBA" id="ARBA00005594"/>
    </source>
</evidence>
<feature type="binding site" evidence="13">
    <location>
        <position position="274"/>
    </location>
    <ligand>
        <name>ATP</name>
        <dbReference type="ChEBI" id="CHEBI:30616"/>
    </ligand>
</feature>
<dbReference type="InterPro" id="IPR024909">
    <property type="entry name" value="Cys-tRNA/MSH_ligase"/>
</dbReference>
<organism evidence="15 16">
    <name type="scientific">Rhodalgimonas zhirmunskyi</name>
    <dbReference type="NCBI Taxonomy" id="2964767"/>
    <lineage>
        <taxon>Bacteria</taxon>
        <taxon>Pseudomonadati</taxon>
        <taxon>Pseudomonadota</taxon>
        <taxon>Alphaproteobacteria</taxon>
        <taxon>Rhodobacterales</taxon>
        <taxon>Roseobacteraceae</taxon>
        <taxon>Rhodalgimonas</taxon>
    </lineage>
</organism>
<dbReference type="SUPFAM" id="SSF52374">
    <property type="entry name" value="Nucleotidylyl transferase"/>
    <property type="match status" value="1"/>
</dbReference>
<comment type="subunit">
    <text evidence="3 13">Monomer.</text>
</comment>
<dbReference type="NCBIfam" id="TIGR00435">
    <property type="entry name" value="cysS"/>
    <property type="match status" value="1"/>
</dbReference>
<dbReference type="PANTHER" id="PTHR10890">
    <property type="entry name" value="CYSTEINYL-TRNA SYNTHETASE"/>
    <property type="match status" value="1"/>
</dbReference>
<evidence type="ECO:0000256" key="12">
    <source>
        <dbReference type="ARBA" id="ARBA00047398"/>
    </source>
</evidence>
<keyword evidence="11 13" id="KW-0030">Aminoacyl-tRNA synthetase</keyword>
<feature type="short sequence motif" description="'KMSKS' region" evidence="13">
    <location>
        <begin position="271"/>
        <end position="275"/>
    </location>
</feature>
<feature type="binding site" evidence="13">
    <location>
        <position position="213"/>
    </location>
    <ligand>
        <name>Zn(2+)</name>
        <dbReference type="ChEBI" id="CHEBI:29105"/>
    </ligand>
</feature>
<evidence type="ECO:0000256" key="4">
    <source>
        <dbReference type="ARBA" id="ARBA00022490"/>
    </source>
</evidence>
<evidence type="ECO:0000256" key="3">
    <source>
        <dbReference type="ARBA" id="ARBA00011245"/>
    </source>
</evidence>
<dbReference type="CDD" id="cd00672">
    <property type="entry name" value="CysRS_core"/>
    <property type="match status" value="1"/>
</dbReference>
<evidence type="ECO:0000256" key="13">
    <source>
        <dbReference type="HAMAP-Rule" id="MF_00041"/>
    </source>
</evidence>
<keyword evidence="6 13" id="KW-0479">Metal-binding</keyword>
<keyword evidence="9 13" id="KW-0067">ATP-binding</keyword>
<name>A0AAJ1U6G1_9RHOB</name>
<dbReference type="GO" id="GO:0004817">
    <property type="term" value="F:cysteine-tRNA ligase activity"/>
    <property type="evidence" value="ECO:0007669"/>
    <property type="project" value="UniProtKB-UniRule"/>
</dbReference>
<evidence type="ECO:0000313" key="16">
    <source>
        <dbReference type="Proteomes" id="UP001227162"/>
    </source>
</evidence>
<dbReference type="InterPro" id="IPR032678">
    <property type="entry name" value="tRNA-synt_1_cat_dom"/>
</dbReference>
<accession>A0AAJ1U6G1</accession>
<dbReference type="InterPro" id="IPR015803">
    <property type="entry name" value="Cys-tRNA-ligase"/>
</dbReference>
<feature type="binding site" evidence="13">
    <location>
        <position position="30"/>
    </location>
    <ligand>
        <name>Zn(2+)</name>
        <dbReference type="ChEBI" id="CHEBI:29105"/>
    </ligand>
</feature>
<dbReference type="GO" id="GO:0008270">
    <property type="term" value="F:zinc ion binding"/>
    <property type="evidence" value="ECO:0007669"/>
    <property type="project" value="UniProtKB-UniRule"/>
</dbReference>
<dbReference type="EC" id="6.1.1.16" evidence="13"/>
<keyword evidence="4 13" id="KW-0963">Cytoplasm</keyword>
<dbReference type="AlphaFoldDB" id="A0AAJ1U6G1"/>
<dbReference type="Pfam" id="PF01406">
    <property type="entry name" value="tRNA-synt_1e"/>
    <property type="match status" value="1"/>
</dbReference>
<reference evidence="15" key="1">
    <citation type="submission" date="2022-07" db="EMBL/GenBank/DDBJ databases">
        <authorList>
            <person name="Otstavnykh N."/>
            <person name="Isaeva M."/>
            <person name="Bystritskaya E."/>
        </authorList>
    </citation>
    <scope>NUCLEOTIDE SEQUENCE</scope>
    <source>
        <strain evidence="15">10Alg 79</strain>
    </source>
</reference>
<evidence type="ECO:0000256" key="8">
    <source>
        <dbReference type="ARBA" id="ARBA00022833"/>
    </source>
</evidence>
<keyword evidence="8 13" id="KW-0862">Zinc</keyword>
<proteinExistence type="inferred from homology"/>
<evidence type="ECO:0000259" key="14">
    <source>
        <dbReference type="SMART" id="SM00840"/>
    </source>
</evidence>
<dbReference type="GO" id="GO:0006423">
    <property type="term" value="P:cysteinyl-tRNA aminoacylation"/>
    <property type="evidence" value="ECO:0007669"/>
    <property type="project" value="UniProtKB-UniRule"/>
</dbReference>
<dbReference type="GO" id="GO:0005829">
    <property type="term" value="C:cytosol"/>
    <property type="evidence" value="ECO:0007669"/>
    <property type="project" value="TreeGrafter"/>
</dbReference>
<dbReference type="RefSeq" id="WP_317624220.1">
    <property type="nucleotide sequence ID" value="NZ_JANFFA010000001.1"/>
</dbReference>
<dbReference type="HAMAP" id="MF_00041">
    <property type="entry name" value="Cys_tRNA_synth"/>
    <property type="match status" value="1"/>
</dbReference>
<keyword evidence="7 13" id="KW-0547">Nucleotide-binding</keyword>
<protein>
    <recommendedName>
        <fullName evidence="13">Cysteine--tRNA ligase</fullName>
        <ecNumber evidence="13">6.1.1.16</ecNumber>
    </recommendedName>
    <alternativeName>
        <fullName evidence="13">Cysteinyl-tRNA synthetase</fullName>
        <shortName evidence="13">CysRS</shortName>
    </alternativeName>
</protein>
<feature type="binding site" evidence="13">
    <location>
        <position position="238"/>
    </location>
    <ligand>
        <name>Zn(2+)</name>
        <dbReference type="ChEBI" id="CHEBI:29105"/>
    </ligand>
</feature>
<dbReference type="PANTHER" id="PTHR10890:SF3">
    <property type="entry name" value="CYSTEINE--TRNA LIGASE, CYTOPLASMIC"/>
    <property type="match status" value="1"/>
</dbReference>
<dbReference type="EMBL" id="JANFFA010000001">
    <property type="protein sequence ID" value="MDQ2092595.1"/>
    <property type="molecule type" value="Genomic_DNA"/>
</dbReference>
<dbReference type="SUPFAM" id="SSF47323">
    <property type="entry name" value="Anticodon-binding domain of a subclass of class I aminoacyl-tRNA synthetases"/>
    <property type="match status" value="1"/>
</dbReference>
<feature type="domain" description="Cysteinyl-tRNA synthetase class Ia DALR" evidence="14">
    <location>
        <begin position="345"/>
        <end position="393"/>
    </location>
</feature>
<evidence type="ECO:0000256" key="7">
    <source>
        <dbReference type="ARBA" id="ARBA00022741"/>
    </source>
</evidence>
<dbReference type="Gene3D" id="3.40.50.620">
    <property type="entry name" value="HUPs"/>
    <property type="match status" value="1"/>
</dbReference>
<dbReference type="GO" id="GO:0005524">
    <property type="term" value="F:ATP binding"/>
    <property type="evidence" value="ECO:0007669"/>
    <property type="project" value="UniProtKB-UniRule"/>
</dbReference>
<dbReference type="Proteomes" id="UP001227162">
    <property type="component" value="Unassembled WGS sequence"/>
</dbReference>
<dbReference type="FunFam" id="3.40.50.620:FF:000068">
    <property type="entry name" value="Cysteine--tRNA ligase"/>
    <property type="match status" value="1"/>
</dbReference>
<evidence type="ECO:0000256" key="9">
    <source>
        <dbReference type="ARBA" id="ARBA00022840"/>
    </source>
</evidence>
<dbReference type="PRINTS" id="PR00983">
    <property type="entry name" value="TRNASYNTHCYS"/>
</dbReference>
<sequence>MTDITLYNTKTRRKEAFKPIDAQNVRMYVCGPTVYDRAHLGNARPVVVFDTLFRLLRHVYGPDHVTYVRNFTDVDDKINARAAESGRSIGEITAETTQWFLDDMAALGALEPTKMPRATQYIPQMIEMIEELIARGHAYAAEGHVLFAVDSWKESYGKLSGRTVDDMIAGARVEVAPYKRNPMDFVLWKPSGPDLPGWESPWGRGRPGWHIECSAMAYDLLGESFDIHGGGNDLMFPHHENEIAQSCCAHPEGEFARFWMHNEMLQVEGKKMSKSLGNFFTVHDLLEGHDGQPPVPGEVIRFVFLSTHYRKPMDWTEKKAEEAKKTLRKWAILARGTPPSEPSKELLRCLADDLNTPGAIAELHRLYSTNDGGSLRASAQLLGLMTDVNEEWLGEPKFDNIRLEIEELVQPILRRIDAARAQKDYQTADELRNGLRDAGVFINITPSGATWNYTLQDAAKMRDPDVPEHGLMGAAVNIASWMRSKLEALK</sequence>
<evidence type="ECO:0000313" key="15">
    <source>
        <dbReference type="EMBL" id="MDQ2092595.1"/>
    </source>
</evidence>
<feature type="short sequence motif" description="'HIGH' region" evidence="13">
    <location>
        <begin position="32"/>
        <end position="42"/>
    </location>
</feature>
<evidence type="ECO:0000256" key="10">
    <source>
        <dbReference type="ARBA" id="ARBA00022917"/>
    </source>
</evidence>
<reference evidence="15" key="2">
    <citation type="submission" date="2023-04" db="EMBL/GenBank/DDBJ databases">
        <title>'Rhodoalgimonas zhirmunskyi' gen. nov., isolated from a red alga.</title>
        <authorList>
            <person name="Nedashkovskaya O.I."/>
            <person name="Otstavnykh N.Y."/>
            <person name="Bystritskaya E.P."/>
            <person name="Balabanova L.A."/>
            <person name="Isaeva M.P."/>
        </authorList>
    </citation>
    <scope>NUCLEOTIDE SEQUENCE</scope>
    <source>
        <strain evidence="15">10Alg 79</strain>
    </source>
</reference>
<evidence type="ECO:0000256" key="1">
    <source>
        <dbReference type="ARBA" id="ARBA00004496"/>
    </source>
</evidence>
<dbReference type="Gene3D" id="1.20.120.1910">
    <property type="entry name" value="Cysteine-tRNA ligase, C-terminal anti-codon recognition domain"/>
    <property type="match status" value="1"/>
</dbReference>
<keyword evidence="16" id="KW-1185">Reference proteome</keyword>
<gene>
    <name evidence="13 15" type="primary">cysS</name>
    <name evidence="15" type="ORF">NOI20_00550</name>
</gene>
<comment type="caution">
    <text evidence="15">The sequence shown here is derived from an EMBL/GenBank/DDBJ whole genome shotgun (WGS) entry which is preliminary data.</text>
</comment>
<comment type="cofactor">
    <cofactor evidence="13">
        <name>Zn(2+)</name>
        <dbReference type="ChEBI" id="CHEBI:29105"/>
    </cofactor>
    <text evidence="13">Binds 1 zinc ion per subunit.</text>
</comment>
<dbReference type="InterPro" id="IPR015273">
    <property type="entry name" value="Cys-tRNA-synt_Ia_DALR"/>
</dbReference>
<dbReference type="InterPro" id="IPR014729">
    <property type="entry name" value="Rossmann-like_a/b/a_fold"/>
</dbReference>
<feature type="binding site" evidence="13">
    <location>
        <position position="242"/>
    </location>
    <ligand>
        <name>Zn(2+)</name>
        <dbReference type="ChEBI" id="CHEBI:29105"/>
    </ligand>
</feature>
<keyword evidence="10 13" id="KW-0648">Protein biosynthesis</keyword>
<keyword evidence="5 13" id="KW-0436">Ligase</keyword>